<name>A0A4V2MJG4_9SPHI</name>
<proteinExistence type="inferred from homology"/>
<keyword evidence="4" id="KW-1185">Reference proteome</keyword>
<organism evidence="3 4">
    <name type="scientific">Pedobacter frigiditerrae</name>
    <dbReference type="NCBI Taxonomy" id="2530452"/>
    <lineage>
        <taxon>Bacteria</taxon>
        <taxon>Pseudomonadati</taxon>
        <taxon>Bacteroidota</taxon>
        <taxon>Sphingobacteriia</taxon>
        <taxon>Sphingobacteriales</taxon>
        <taxon>Sphingobacteriaceae</taxon>
        <taxon>Pedobacter</taxon>
    </lineage>
</organism>
<dbReference type="CDD" id="cd05233">
    <property type="entry name" value="SDR_c"/>
    <property type="match status" value="1"/>
</dbReference>
<dbReference type="SUPFAM" id="SSF51735">
    <property type="entry name" value="NAD(P)-binding Rossmann-fold domains"/>
    <property type="match status" value="1"/>
</dbReference>
<evidence type="ECO:0000313" key="4">
    <source>
        <dbReference type="Proteomes" id="UP000292884"/>
    </source>
</evidence>
<evidence type="ECO:0000256" key="1">
    <source>
        <dbReference type="ARBA" id="ARBA00006484"/>
    </source>
</evidence>
<accession>A0A4V2MJG4</accession>
<dbReference type="InterPro" id="IPR002347">
    <property type="entry name" value="SDR_fam"/>
</dbReference>
<evidence type="ECO:0000256" key="2">
    <source>
        <dbReference type="ARBA" id="ARBA00023002"/>
    </source>
</evidence>
<dbReference type="Gene3D" id="3.40.50.720">
    <property type="entry name" value="NAD(P)-binding Rossmann-like Domain"/>
    <property type="match status" value="1"/>
</dbReference>
<dbReference type="AlphaFoldDB" id="A0A4V2MJG4"/>
<comment type="caution">
    <text evidence="3">The sequence shown here is derived from an EMBL/GenBank/DDBJ whole genome shotgun (WGS) entry which is preliminary data.</text>
</comment>
<dbReference type="RefSeq" id="WP_131552017.1">
    <property type="nucleotide sequence ID" value="NZ_SJSK01000001.1"/>
</dbReference>
<dbReference type="PRINTS" id="PR00080">
    <property type="entry name" value="SDRFAMILY"/>
</dbReference>
<dbReference type="PANTHER" id="PTHR43477">
    <property type="entry name" value="DIHYDROANTICAPSIN 7-DEHYDROGENASE"/>
    <property type="match status" value="1"/>
</dbReference>
<reference evidence="3 4" key="1">
    <citation type="submission" date="2019-02" db="EMBL/GenBank/DDBJ databases">
        <title>Pedobacter sp. RP-1-13 sp. nov., isolated from Arctic soil.</title>
        <authorList>
            <person name="Dahal R.H."/>
        </authorList>
    </citation>
    <scope>NUCLEOTIDE SEQUENCE [LARGE SCALE GENOMIC DNA]</scope>
    <source>
        <strain evidence="3 4">RP-1-13</strain>
    </source>
</reference>
<dbReference type="OrthoDB" id="9803333at2"/>
<dbReference type="GO" id="GO:0016491">
    <property type="term" value="F:oxidoreductase activity"/>
    <property type="evidence" value="ECO:0007669"/>
    <property type="project" value="UniProtKB-KW"/>
</dbReference>
<evidence type="ECO:0000313" key="3">
    <source>
        <dbReference type="EMBL" id="TCC94156.1"/>
    </source>
</evidence>
<dbReference type="Proteomes" id="UP000292884">
    <property type="component" value="Unassembled WGS sequence"/>
</dbReference>
<comment type="similarity">
    <text evidence="1">Belongs to the short-chain dehydrogenases/reductases (SDR) family.</text>
</comment>
<dbReference type="InterPro" id="IPR036291">
    <property type="entry name" value="NAD(P)-bd_dom_sf"/>
</dbReference>
<dbReference type="PRINTS" id="PR00081">
    <property type="entry name" value="GDHRDH"/>
</dbReference>
<dbReference type="Pfam" id="PF13561">
    <property type="entry name" value="adh_short_C2"/>
    <property type="match status" value="1"/>
</dbReference>
<sequence length="249" mass="26862">MYLSDQFTNKHFLITGASSGIGQQTAWDLGNTGAWLTLLGRDLGKLEETKKQIGTTNPLHVISGELQDPNFLDELTSSIEPIDGLVLSAGIIDYTPAKMINSQKIRKIFEINFDANVLLIQALLKKKKIKDGASIVVISSISSKLGVAGTGLYAASKAAITAYAKVLATELSGKKIRVNIIHPGIVKTNLIDDQGIVDQENMKKIELSYPLGFGSTGDVSNQILYLLSDLSTWVTGSEFIIDGGHTITR</sequence>
<keyword evidence="2" id="KW-0560">Oxidoreductase</keyword>
<gene>
    <name evidence="3" type="ORF">EZ428_05090</name>
</gene>
<dbReference type="InterPro" id="IPR051122">
    <property type="entry name" value="SDR_DHRS6-like"/>
</dbReference>
<dbReference type="EMBL" id="SJSK01000001">
    <property type="protein sequence ID" value="TCC94156.1"/>
    <property type="molecule type" value="Genomic_DNA"/>
</dbReference>
<dbReference type="InterPro" id="IPR020904">
    <property type="entry name" value="Sc_DH/Rdtase_CS"/>
</dbReference>
<dbReference type="PANTHER" id="PTHR43477:SF1">
    <property type="entry name" value="DIHYDROANTICAPSIN 7-DEHYDROGENASE"/>
    <property type="match status" value="1"/>
</dbReference>
<protein>
    <submittedName>
        <fullName evidence="3">SDR family oxidoreductase</fullName>
    </submittedName>
</protein>
<dbReference type="PROSITE" id="PS00061">
    <property type="entry name" value="ADH_SHORT"/>
    <property type="match status" value="1"/>
</dbReference>